<keyword evidence="3" id="KW-1185">Reference proteome</keyword>
<gene>
    <name evidence="2" type="ORF">CA260_18120</name>
</gene>
<feature type="transmembrane region" description="Helical" evidence="1">
    <location>
        <begin position="347"/>
        <end position="367"/>
    </location>
</feature>
<organism evidence="2 3">
    <name type="scientific">Dyella jiangningensis</name>
    <dbReference type="NCBI Taxonomy" id="1379159"/>
    <lineage>
        <taxon>Bacteria</taxon>
        <taxon>Pseudomonadati</taxon>
        <taxon>Pseudomonadota</taxon>
        <taxon>Gammaproteobacteria</taxon>
        <taxon>Lysobacterales</taxon>
        <taxon>Rhodanobacteraceae</taxon>
        <taxon>Dyella</taxon>
    </lineage>
</organism>
<feature type="transmembrane region" description="Helical" evidence="1">
    <location>
        <begin position="215"/>
        <end position="236"/>
    </location>
</feature>
<keyword evidence="1" id="KW-1133">Transmembrane helix</keyword>
<reference evidence="2 3" key="1">
    <citation type="journal article" date="2018" name="Genet. Mol. Biol.">
        <title>The genome sequence of Dyella jiangningensis FCAV SCS01 from a lignocellulose-decomposing microbial consortium metagenome reveals potential for biotechnological applications.</title>
        <authorList>
            <person name="Desiderato J.G."/>
            <person name="Alvarenga D.O."/>
            <person name="Constancio M.T.L."/>
            <person name="Alves L.M.C."/>
            <person name="Varani A.M."/>
        </authorList>
    </citation>
    <scope>NUCLEOTIDE SEQUENCE [LARGE SCALE GENOMIC DNA]</scope>
    <source>
        <strain evidence="2 3">FCAV SCS01</strain>
    </source>
</reference>
<dbReference type="EMBL" id="NFZS01000005">
    <property type="protein sequence ID" value="RAO74734.1"/>
    <property type="molecule type" value="Genomic_DNA"/>
</dbReference>
<evidence type="ECO:0000313" key="3">
    <source>
        <dbReference type="Proteomes" id="UP000248926"/>
    </source>
</evidence>
<keyword evidence="1" id="KW-0812">Transmembrane</keyword>
<feature type="transmembrane region" description="Helical" evidence="1">
    <location>
        <begin position="116"/>
        <end position="136"/>
    </location>
</feature>
<proteinExistence type="predicted"/>
<protein>
    <recommendedName>
        <fullName evidence="4">Low temperature requirement protein A</fullName>
    </recommendedName>
</protein>
<keyword evidence="1" id="KW-0472">Membrane</keyword>
<feature type="transmembrane region" description="Helical" evidence="1">
    <location>
        <begin position="53"/>
        <end position="75"/>
    </location>
</feature>
<feature type="transmembrane region" description="Helical" evidence="1">
    <location>
        <begin position="316"/>
        <end position="335"/>
    </location>
</feature>
<evidence type="ECO:0008006" key="4">
    <source>
        <dbReference type="Google" id="ProtNLM"/>
    </source>
</evidence>
<sequence length="407" mass="44396">MPELPHAEGANAPSLLRARHAGAHGKVTNIELFFDLVFVYAVTQLSHTLLHDLTLAGALHVLLLFLAVWWVWIFTGWITNWLDPERLAVRLLLLVLMFAGLLLSTALPQAFEGRGIVFACAYTFMQVGRSLFMVWALRHSPPAAQRNFHRITSWLVVSGVLWIAGGFASGDARFACWLVALGIEYLGPALYFYVPGLGRSSTLEWDVEGGHLAERCSLFVIIALGESVVVTGSSFAESPRAAYDWLAFSIAFVGCVAMWWIYFDLAVERGSRSIRESADPGRTARLGYTYLHLLIVAGIVVSAVGDELSLSHPHAMASAAQAAVLLGGPALYLLGNALFKQAVNHTNLPFSHLVGLVLLLLLCWPATMLSVLALAGATTLVLVIVAAWETLSLRVLRRELYGSEPHL</sequence>
<feature type="transmembrane region" description="Helical" evidence="1">
    <location>
        <begin position="174"/>
        <end position="194"/>
    </location>
</feature>
<comment type="caution">
    <text evidence="2">The sequence shown here is derived from an EMBL/GenBank/DDBJ whole genome shotgun (WGS) entry which is preliminary data.</text>
</comment>
<feature type="transmembrane region" description="Helical" evidence="1">
    <location>
        <begin position="373"/>
        <end position="391"/>
    </location>
</feature>
<feature type="transmembrane region" description="Helical" evidence="1">
    <location>
        <begin position="148"/>
        <end position="168"/>
    </location>
</feature>
<feature type="transmembrane region" description="Helical" evidence="1">
    <location>
        <begin position="87"/>
        <end position="110"/>
    </location>
</feature>
<dbReference type="PANTHER" id="PTHR36840">
    <property type="entry name" value="BLL5714 PROTEIN"/>
    <property type="match status" value="1"/>
</dbReference>
<accession>A0A328P3J6</accession>
<dbReference type="RefSeq" id="WP_111984490.1">
    <property type="nucleotide sequence ID" value="NZ_NFZS01000005.1"/>
</dbReference>
<dbReference type="OrthoDB" id="5520804at2"/>
<feature type="transmembrane region" description="Helical" evidence="1">
    <location>
        <begin position="242"/>
        <end position="265"/>
    </location>
</feature>
<name>A0A328P3J6_9GAMM</name>
<dbReference type="Proteomes" id="UP000248926">
    <property type="component" value="Unassembled WGS sequence"/>
</dbReference>
<dbReference type="PANTHER" id="PTHR36840:SF1">
    <property type="entry name" value="BLL5714 PROTEIN"/>
    <property type="match status" value="1"/>
</dbReference>
<evidence type="ECO:0000313" key="2">
    <source>
        <dbReference type="EMBL" id="RAO74734.1"/>
    </source>
</evidence>
<dbReference type="AlphaFoldDB" id="A0A328P3J6"/>
<dbReference type="InterPro" id="IPR010640">
    <property type="entry name" value="Low_temperature_requirement_A"/>
</dbReference>
<evidence type="ECO:0000256" key="1">
    <source>
        <dbReference type="SAM" id="Phobius"/>
    </source>
</evidence>
<dbReference type="Pfam" id="PF06772">
    <property type="entry name" value="LtrA"/>
    <property type="match status" value="1"/>
</dbReference>
<feature type="transmembrane region" description="Helical" evidence="1">
    <location>
        <begin position="286"/>
        <end position="304"/>
    </location>
</feature>